<sequence>CKPLDVSEALLATVRNALRQRKLVAERERLNGELADSNARMISSSEGGSSATASPPALIGPSMATRS</sequence>
<feature type="compositionally biased region" description="Low complexity" evidence="1">
    <location>
        <begin position="43"/>
        <end position="57"/>
    </location>
</feature>
<name>A0A0F9C073_9ZZZZ</name>
<dbReference type="EMBL" id="LAZR01049255">
    <property type="protein sequence ID" value="KKK90076.1"/>
    <property type="molecule type" value="Genomic_DNA"/>
</dbReference>
<reference evidence="2" key="1">
    <citation type="journal article" date="2015" name="Nature">
        <title>Complex archaea that bridge the gap between prokaryotes and eukaryotes.</title>
        <authorList>
            <person name="Spang A."/>
            <person name="Saw J.H."/>
            <person name="Jorgensen S.L."/>
            <person name="Zaremba-Niedzwiedzka K."/>
            <person name="Martijn J."/>
            <person name="Lind A.E."/>
            <person name="van Eijk R."/>
            <person name="Schleper C."/>
            <person name="Guy L."/>
            <person name="Ettema T.J."/>
        </authorList>
    </citation>
    <scope>NUCLEOTIDE SEQUENCE</scope>
</reference>
<feature type="region of interest" description="Disordered" evidence="1">
    <location>
        <begin position="36"/>
        <end position="67"/>
    </location>
</feature>
<evidence type="ECO:0000313" key="2">
    <source>
        <dbReference type="EMBL" id="KKK90076.1"/>
    </source>
</evidence>
<protein>
    <submittedName>
        <fullName evidence="2">Uncharacterized protein</fullName>
    </submittedName>
</protein>
<evidence type="ECO:0000256" key="1">
    <source>
        <dbReference type="SAM" id="MobiDB-lite"/>
    </source>
</evidence>
<feature type="non-terminal residue" evidence="2">
    <location>
        <position position="1"/>
    </location>
</feature>
<proteinExistence type="predicted"/>
<dbReference type="AlphaFoldDB" id="A0A0F9C073"/>
<organism evidence="2">
    <name type="scientific">marine sediment metagenome</name>
    <dbReference type="NCBI Taxonomy" id="412755"/>
    <lineage>
        <taxon>unclassified sequences</taxon>
        <taxon>metagenomes</taxon>
        <taxon>ecological metagenomes</taxon>
    </lineage>
</organism>
<gene>
    <name evidence="2" type="ORF">LCGC14_2726740</name>
</gene>
<comment type="caution">
    <text evidence="2">The sequence shown here is derived from an EMBL/GenBank/DDBJ whole genome shotgun (WGS) entry which is preliminary data.</text>
</comment>
<accession>A0A0F9C073</accession>